<dbReference type="Gene3D" id="1.20.1250.20">
    <property type="entry name" value="MFS general substrate transporter like domains"/>
    <property type="match status" value="1"/>
</dbReference>
<feature type="transmembrane region" description="Helical" evidence="8">
    <location>
        <begin position="63"/>
        <end position="82"/>
    </location>
</feature>
<dbReference type="PROSITE" id="PS50850">
    <property type="entry name" value="MFS"/>
    <property type="match status" value="1"/>
</dbReference>
<gene>
    <name evidence="10" type="ORF">AM231_08185</name>
</gene>
<feature type="transmembrane region" description="Helical" evidence="8">
    <location>
        <begin position="150"/>
        <end position="171"/>
    </location>
</feature>
<dbReference type="Gene3D" id="1.20.1720.10">
    <property type="entry name" value="Multidrug resistance protein D"/>
    <property type="match status" value="1"/>
</dbReference>
<keyword evidence="3" id="KW-0813">Transport</keyword>
<feature type="transmembrane region" description="Helical" evidence="8">
    <location>
        <begin position="281"/>
        <end position="302"/>
    </location>
</feature>
<dbReference type="InterPro" id="IPR036259">
    <property type="entry name" value="MFS_trans_sf"/>
</dbReference>
<evidence type="ECO:0000256" key="4">
    <source>
        <dbReference type="ARBA" id="ARBA00022475"/>
    </source>
</evidence>
<evidence type="ECO:0000256" key="1">
    <source>
        <dbReference type="ARBA" id="ARBA00004651"/>
    </source>
</evidence>
<feature type="transmembrane region" description="Helical" evidence="8">
    <location>
        <begin position="409"/>
        <end position="429"/>
    </location>
</feature>
<name>A0A0M1P3T3_9BACL</name>
<evidence type="ECO:0000256" key="2">
    <source>
        <dbReference type="ARBA" id="ARBA00008537"/>
    </source>
</evidence>
<feature type="transmembrane region" description="Helical" evidence="8">
    <location>
        <begin position="308"/>
        <end position="331"/>
    </location>
</feature>
<dbReference type="InterPro" id="IPR004638">
    <property type="entry name" value="EmrB-like"/>
</dbReference>
<keyword evidence="5 8" id="KW-0812">Transmembrane</keyword>
<evidence type="ECO:0000259" key="9">
    <source>
        <dbReference type="PROSITE" id="PS50850"/>
    </source>
</evidence>
<dbReference type="Pfam" id="PF07690">
    <property type="entry name" value="MFS_1"/>
    <property type="match status" value="1"/>
</dbReference>
<feature type="transmembrane region" description="Helical" evidence="8">
    <location>
        <begin position="241"/>
        <end position="260"/>
    </location>
</feature>
<dbReference type="RefSeq" id="WP_054402190.1">
    <property type="nucleotide sequence ID" value="NZ_LIUT01000001.1"/>
</dbReference>
<evidence type="ECO:0000256" key="3">
    <source>
        <dbReference type="ARBA" id="ARBA00022448"/>
    </source>
</evidence>
<reference evidence="11" key="1">
    <citation type="submission" date="2015-08" db="EMBL/GenBank/DDBJ databases">
        <title>Genome sequencing project for genomic taxonomy and phylogenomics of Bacillus-like bacteria.</title>
        <authorList>
            <person name="Liu B."/>
            <person name="Wang J."/>
            <person name="Zhu Y."/>
            <person name="Liu G."/>
            <person name="Chen Q."/>
            <person name="Chen Z."/>
            <person name="Lan J."/>
            <person name="Che J."/>
            <person name="Ge C."/>
            <person name="Shi H."/>
            <person name="Pan Z."/>
            <person name="Liu X."/>
        </authorList>
    </citation>
    <scope>NUCLEOTIDE SEQUENCE [LARGE SCALE GENOMIC DNA]</scope>
    <source>
        <strain evidence="11">FJAT-22460</strain>
    </source>
</reference>
<proteinExistence type="inferred from homology"/>
<accession>A0A0M1P3T3</accession>
<dbReference type="AlphaFoldDB" id="A0A0M1P3T3"/>
<feature type="transmembrane region" description="Helical" evidence="8">
    <location>
        <begin position="343"/>
        <end position="361"/>
    </location>
</feature>
<feature type="domain" description="Major facilitator superfamily (MFS) profile" evidence="9">
    <location>
        <begin position="25"/>
        <end position="478"/>
    </location>
</feature>
<dbReference type="PANTHER" id="PTHR42718">
    <property type="entry name" value="MAJOR FACILITATOR SUPERFAMILY MULTIDRUG TRANSPORTER MFSC"/>
    <property type="match status" value="1"/>
</dbReference>
<dbReference type="PANTHER" id="PTHR42718:SF9">
    <property type="entry name" value="MAJOR FACILITATOR SUPERFAMILY MULTIDRUG TRANSPORTER MFSC"/>
    <property type="match status" value="1"/>
</dbReference>
<feature type="transmembrane region" description="Helical" evidence="8">
    <location>
        <begin position="449"/>
        <end position="473"/>
    </location>
</feature>
<evidence type="ECO:0000256" key="5">
    <source>
        <dbReference type="ARBA" id="ARBA00022692"/>
    </source>
</evidence>
<keyword evidence="11" id="KW-1185">Reference proteome</keyword>
<feature type="transmembrane region" description="Helical" evidence="8">
    <location>
        <begin position="208"/>
        <end position="229"/>
    </location>
</feature>
<dbReference type="OrthoDB" id="9816041at2"/>
<dbReference type="GO" id="GO:0005886">
    <property type="term" value="C:plasma membrane"/>
    <property type="evidence" value="ECO:0007669"/>
    <property type="project" value="UniProtKB-SubCell"/>
</dbReference>
<dbReference type="PRINTS" id="PR01036">
    <property type="entry name" value="TCRTETB"/>
</dbReference>
<dbReference type="CDD" id="cd17503">
    <property type="entry name" value="MFS_LmrB_MDR_like"/>
    <property type="match status" value="1"/>
</dbReference>
<evidence type="ECO:0000313" key="10">
    <source>
        <dbReference type="EMBL" id="KOR89143.1"/>
    </source>
</evidence>
<comment type="similarity">
    <text evidence="2">Belongs to the major facilitator superfamily. EmrB family.</text>
</comment>
<comment type="subcellular location">
    <subcellularLocation>
        <location evidence="1">Cell membrane</location>
        <topology evidence="1">Multi-pass membrane protein</topology>
    </subcellularLocation>
</comment>
<dbReference type="InterPro" id="IPR020846">
    <property type="entry name" value="MFS_dom"/>
</dbReference>
<keyword evidence="7 8" id="KW-0472">Membrane</keyword>
<evidence type="ECO:0000256" key="8">
    <source>
        <dbReference type="SAM" id="Phobius"/>
    </source>
</evidence>
<evidence type="ECO:0000256" key="6">
    <source>
        <dbReference type="ARBA" id="ARBA00022989"/>
    </source>
</evidence>
<comment type="caution">
    <text evidence="10">The sequence shown here is derived from an EMBL/GenBank/DDBJ whole genome shotgun (WGS) entry which is preliminary data.</text>
</comment>
<evidence type="ECO:0000256" key="7">
    <source>
        <dbReference type="ARBA" id="ARBA00023136"/>
    </source>
</evidence>
<keyword evidence="6 8" id="KW-1133">Transmembrane helix</keyword>
<dbReference type="PATRIC" id="fig|1705565.3.peg.3574"/>
<dbReference type="EMBL" id="LIUT01000001">
    <property type="protein sequence ID" value="KOR89143.1"/>
    <property type="molecule type" value="Genomic_DNA"/>
</dbReference>
<feature type="transmembrane region" description="Helical" evidence="8">
    <location>
        <begin position="22"/>
        <end position="43"/>
    </location>
</feature>
<feature type="transmembrane region" description="Helical" evidence="8">
    <location>
        <begin position="116"/>
        <end position="138"/>
    </location>
</feature>
<sequence length="491" mass="52717">MSDPSAIVRNTSEERAFAIKDIIAPLFAVIIGTFMVLLDSTVVNVAVPTLVQYFDSPLHTIQWSIAAYTLALSAVIPLAGWLSDKFQPKRVFLISIGLFTIGSVLCAFAQTAEQLITFRVIQGMGGGMVSPIGMAMVYRLAPPDKRGSIIGMFGIPLLLAPALGPVLSGWLIEFVSWQWIFLINLPIGMIGLFVGIKHLPSFSGNEAPSLDIVGMILGPVAFAMITYGVSEGGVNWTSARTLSGITIGGIALLLFIWSCLRQKQPLLELRAFRSADFTRGIIISWIMQAAMFGSVLLFPLLLQQIRSFTPLTTGLILLPQAVGSMIFMPMAGKLFDKVGARPPLVAGMTLITAALFTMSFVRTDTPLLLIMIVLFFMGSGMGLSMMSLNTHVLNATPKHLVSRVTPLTSASQQVIASFAVAGFTGYLSSRMTSNLPSHPAGTNPLESPAASFADTFFLAACIACTGLVLSLFLRKPTQITDESSFHSKADI</sequence>
<feature type="transmembrane region" description="Helical" evidence="8">
    <location>
        <begin position="91"/>
        <end position="110"/>
    </location>
</feature>
<organism evidence="10 11">
    <name type="scientific">Paenibacillus solani</name>
    <dbReference type="NCBI Taxonomy" id="1705565"/>
    <lineage>
        <taxon>Bacteria</taxon>
        <taxon>Bacillati</taxon>
        <taxon>Bacillota</taxon>
        <taxon>Bacilli</taxon>
        <taxon>Bacillales</taxon>
        <taxon>Paenibacillaceae</taxon>
        <taxon>Paenibacillus</taxon>
    </lineage>
</organism>
<dbReference type="Proteomes" id="UP000036932">
    <property type="component" value="Unassembled WGS sequence"/>
</dbReference>
<protein>
    <submittedName>
        <fullName evidence="10">MFS transporter</fullName>
    </submittedName>
</protein>
<dbReference type="SUPFAM" id="SSF103473">
    <property type="entry name" value="MFS general substrate transporter"/>
    <property type="match status" value="1"/>
</dbReference>
<feature type="transmembrane region" description="Helical" evidence="8">
    <location>
        <begin position="367"/>
        <end position="388"/>
    </location>
</feature>
<dbReference type="GO" id="GO:0022857">
    <property type="term" value="F:transmembrane transporter activity"/>
    <property type="evidence" value="ECO:0007669"/>
    <property type="project" value="InterPro"/>
</dbReference>
<keyword evidence="4" id="KW-1003">Cell membrane</keyword>
<dbReference type="NCBIfam" id="TIGR00711">
    <property type="entry name" value="efflux_EmrB"/>
    <property type="match status" value="1"/>
</dbReference>
<evidence type="ECO:0000313" key="11">
    <source>
        <dbReference type="Proteomes" id="UP000036932"/>
    </source>
</evidence>
<feature type="transmembrane region" description="Helical" evidence="8">
    <location>
        <begin position="177"/>
        <end position="196"/>
    </location>
</feature>
<dbReference type="InterPro" id="IPR011701">
    <property type="entry name" value="MFS"/>
</dbReference>